<evidence type="ECO:0000256" key="10">
    <source>
        <dbReference type="ARBA" id="ARBA00023027"/>
    </source>
</evidence>
<keyword evidence="7" id="KW-0210">Decarboxylase</keyword>
<evidence type="ECO:0000256" key="13">
    <source>
        <dbReference type="ARBA" id="ARBA00023239"/>
    </source>
</evidence>
<keyword evidence="10" id="KW-0520">NAD</keyword>
<protein>
    <recommendedName>
        <fullName evidence="5">UDP-glucuronate decarboxylase</fullName>
        <ecNumber evidence="5">4.1.1.35</ecNumber>
    </recommendedName>
</protein>
<evidence type="ECO:0000256" key="12">
    <source>
        <dbReference type="ARBA" id="ARBA00023136"/>
    </source>
</evidence>
<keyword evidence="6" id="KW-0812">Transmembrane</keyword>
<comment type="caution">
    <text evidence="17">The sequence shown here is derived from an EMBL/GenBank/DDBJ whole genome shotgun (WGS) entry which is preliminary data.</text>
</comment>
<sequence>MMPSSSMPGAGSSELIYRGLHDAQAVAEEEAAGAGGSSSAANKPPHGHGRGAPPPPWVRYVLGEQRLVFALLGMALVFLLAPSASCSATTYTHTTSSSSVEYSSMSRVAALGQPQQEVVRPPGRVPLGLKRKGLRVVVTGGAGFVGSHLVDRLLARGDSVIVVDNLFTGRKENVLHHGGNPRFEMIRHDVVEPILLEVDQIYHLACPASPVHYKHNPVKTIKTNVVGTLNMLGLAKRVGARFLLTSTSEVYGDPLQHPQAETYWGNVNPIGVRSCYDEGKRTAETLTMDYHRGANLEVRIARIFNTYGPRMCIDDGRVVSNFVAQALRKEPLTVYGDGKQTRSFQYVSDLVEGLMKLMEGEHVGPFNLGNPGEFTMLELAKVVQDTIDPNARIEFRPNTADDPHKRKPDISRAKELLGWEPKISLKKGLPLMVQDFRDRIFGDQKDAAAGDN</sequence>
<evidence type="ECO:0000256" key="11">
    <source>
        <dbReference type="ARBA" id="ARBA00023034"/>
    </source>
</evidence>
<dbReference type="InterPro" id="IPR036291">
    <property type="entry name" value="NAD(P)-bd_dom_sf"/>
</dbReference>
<evidence type="ECO:0000256" key="6">
    <source>
        <dbReference type="ARBA" id="ARBA00022692"/>
    </source>
</evidence>
<evidence type="ECO:0000259" key="16">
    <source>
        <dbReference type="Pfam" id="PF16363"/>
    </source>
</evidence>
<dbReference type="EC" id="4.1.1.35" evidence="5"/>
<evidence type="ECO:0000256" key="4">
    <source>
        <dbReference type="ARBA" id="ARBA00007505"/>
    </source>
</evidence>
<evidence type="ECO:0000256" key="8">
    <source>
        <dbReference type="ARBA" id="ARBA00022968"/>
    </source>
</evidence>
<comment type="similarity">
    <text evidence="4">Belongs to the NAD(P)-dependent epimerase/dehydratase family. UDP-glucuronic acid decarboxylase subfamily.</text>
</comment>
<dbReference type="Gene3D" id="3.40.50.720">
    <property type="entry name" value="NAD(P)-binding Rossmann-like Domain"/>
    <property type="match status" value="2"/>
</dbReference>
<evidence type="ECO:0000256" key="7">
    <source>
        <dbReference type="ARBA" id="ARBA00022793"/>
    </source>
</evidence>
<gene>
    <name evidence="17" type="ORF">PVAP13_2NG630500</name>
</gene>
<keyword evidence="9" id="KW-1133">Transmembrane helix</keyword>
<dbReference type="GO" id="GO:0032580">
    <property type="term" value="C:Golgi cisterna membrane"/>
    <property type="evidence" value="ECO:0007669"/>
    <property type="project" value="UniProtKB-SubCell"/>
</dbReference>
<dbReference type="FunFam" id="3.40.50.720:FF:000044">
    <property type="entry name" value="UDP-glucuronic acid decarboxylase 1"/>
    <property type="match status" value="1"/>
</dbReference>
<name>A0A8T0VQA1_PANVG</name>
<evidence type="ECO:0000313" key="18">
    <source>
        <dbReference type="Proteomes" id="UP000823388"/>
    </source>
</evidence>
<keyword evidence="8" id="KW-0735">Signal-anchor</keyword>
<evidence type="ECO:0000256" key="1">
    <source>
        <dbReference type="ARBA" id="ARBA00001911"/>
    </source>
</evidence>
<dbReference type="OrthoDB" id="331544at2759"/>
<evidence type="ECO:0000256" key="2">
    <source>
        <dbReference type="ARBA" id="ARBA00004447"/>
    </source>
</evidence>
<dbReference type="CDD" id="cd05230">
    <property type="entry name" value="UGD_SDR_e"/>
    <property type="match status" value="1"/>
</dbReference>
<dbReference type="SUPFAM" id="SSF51735">
    <property type="entry name" value="NAD(P)-binding Rossmann-fold domains"/>
    <property type="match status" value="1"/>
</dbReference>
<dbReference type="GO" id="GO:0048040">
    <property type="term" value="F:UDP-glucuronate decarboxylase activity"/>
    <property type="evidence" value="ECO:0007669"/>
    <property type="project" value="UniProtKB-EC"/>
</dbReference>
<feature type="region of interest" description="Disordered" evidence="15">
    <location>
        <begin position="27"/>
        <end position="52"/>
    </location>
</feature>
<evidence type="ECO:0000313" key="17">
    <source>
        <dbReference type="EMBL" id="KAG2639011.1"/>
    </source>
</evidence>
<keyword evidence="13" id="KW-0456">Lyase</keyword>
<reference evidence="17" key="1">
    <citation type="submission" date="2020-05" db="EMBL/GenBank/DDBJ databases">
        <title>WGS assembly of Panicum virgatum.</title>
        <authorList>
            <person name="Lovell J.T."/>
            <person name="Jenkins J."/>
            <person name="Shu S."/>
            <person name="Juenger T.E."/>
            <person name="Schmutz J."/>
        </authorList>
    </citation>
    <scope>NUCLEOTIDE SEQUENCE</scope>
    <source>
        <strain evidence="17">AP13</strain>
    </source>
</reference>
<keyword evidence="11" id="KW-0333">Golgi apparatus</keyword>
<evidence type="ECO:0000256" key="3">
    <source>
        <dbReference type="ARBA" id="ARBA00005100"/>
    </source>
</evidence>
<feature type="domain" description="NAD(P)-binding" evidence="16">
    <location>
        <begin position="138"/>
        <end position="430"/>
    </location>
</feature>
<dbReference type="GO" id="GO:0042732">
    <property type="term" value="P:D-xylose metabolic process"/>
    <property type="evidence" value="ECO:0007669"/>
    <property type="project" value="InterPro"/>
</dbReference>
<organism evidence="17 18">
    <name type="scientific">Panicum virgatum</name>
    <name type="common">Blackwell switchgrass</name>
    <dbReference type="NCBI Taxonomy" id="38727"/>
    <lineage>
        <taxon>Eukaryota</taxon>
        <taxon>Viridiplantae</taxon>
        <taxon>Streptophyta</taxon>
        <taxon>Embryophyta</taxon>
        <taxon>Tracheophyta</taxon>
        <taxon>Spermatophyta</taxon>
        <taxon>Magnoliopsida</taxon>
        <taxon>Liliopsida</taxon>
        <taxon>Poales</taxon>
        <taxon>Poaceae</taxon>
        <taxon>PACMAD clade</taxon>
        <taxon>Panicoideae</taxon>
        <taxon>Panicodae</taxon>
        <taxon>Paniceae</taxon>
        <taxon>Panicinae</taxon>
        <taxon>Panicum</taxon>
        <taxon>Panicum sect. Hiantes</taxon>
    </lineage>
</organism>
<dbReference type="AlphaFoldDB" id="A0A8T0VQA1"/>
<dbReference type="InterPro" id="IPR044516">
    <property type="entry name" value="UXS-like"/>
</dbReference>
<dbReference type="PANTHER" id="PTHR43078:SF6">
    <property type="entry name" value="UDP-GLUCURONIC ACID DECARBOXYLASE 1"/>
    <property type="match status" value="1"/>
</dbReference>
<dbReference type="EMBL" id="CM029040">
    <property type="protein sequence ID" value="KAG2639011.1"/>
    <property type="molecule type" value="Genomic_DNA"/>
</dbReference>
<comment type="pathway">
    <text evidence="3">Nucleotide-sugar biosynthesis; UDP-alpha-D-xylose biosynthesis; UDP-alpha-D-xylose from UDP-alpha-D-glucuronate: step 1/1.</text>
</comment>
<dbReference type="PANTHER" id="PTHR43078">
    <property type="entry name" value="UDP-GLUCURONIC ACID DECARBOXYLASE-RELATED"/>
    <property type="match status" value="1"/>
</dbReference>
<comment type="function">
    <text evidence="14">Catalyzes the NAD-dependent decarboxylation of UDP-glucuronic acid to UDP-xylose. Necessary for the biosynthesis of the core tetrasaccharide in glycosaminoglycan biosynthesis.</text>
</comment>
<keyword evidence="18" id="KW-1185">Reference proteome</keyword>
<dbReference type="Pfam" id="PF16363">
    <property type="entry name" value="GDP_Man_Dehyd"/>
    <property type="match status" value="1"/>
</dbReference>
<dbReference type="Proteomes" id="UP000823388">
    <property type="component" value="Chromosome 2N"/>
</dbReference>
<dbReference type="GO" id="GO:0070403">
    <property type="term" value="F:NAD+ binding"/>
    <property type="evidence" value="ECO:0007669"/>
    <property type="project" value="InterPro"/>
</dbReference>
<comment type="cofactor">
    <cofactor evidence="1">
        <name>NAD(+)</name>
        <dbReference type="ChEBI" id="CHEBI:57540"/>
    </cofactor>
</comment>
<evidence type="ECO:0000256" key="5">
    <source>
        <dbReference type="ARBA" id="ARBA00012290"/>
    </source>
</evidence>
<accession>A0A8T0VQA1</accession>
<dbReference type="FunFam" id="3.40.50.720:FF:000073">
    <property type="entry name" value="UDP-glucuronic acid decarboxylase 2"/>
    <property type="match status" value="1"/>
</dbReference>
<dbReference type="InterPro" id="IPR016040">
    <property type="entry name" value="NAD(P)-bd_dom"/>
</dbReference>
<proteinExistence type="inferred from homology"/>
<evidence type="ECO:0000256" key="15">
    <source>
        <dbReference type="SAM" id="MobiDB-lite"/>
    </source>
</evidence>
<evidence type="ECO:0000256" key="14">
    <source>
        <dbReference type="ARBA" id="ARBA00025005"/>
    </source>
</evidence>
<keyword evidence="12" id="KW-0472">Membrane</keyword>
<comment type="subcellular location">
    <subcellularLocation>
        <location evidence="2">Golgi apparatus</location>
        <location evidence="2">Golgi stack membrane</location>
        <topology evidence="2">Single-pass type II membrane protein</topology>
    </subcellularLocation>
</comment>
<evidence type="ECO:0000256" key="9">
    <source>
        <dbReference type="ARBA" id="ARBA00022989"/>
    </source>
</evidence>